<dbReference type="GO" id="GO:0005576">
    <property type="term" value="C:extracellular region"/>
    <property type="evidence" value="ECO:0007669"/>
    <property type="project" value="UniProtKB-SubCell"/>
</dbReference>
<dbReference type="STRING" id="641665.GCA_002104455_02344"/>
<dbReference type="PANTHER" id="PTHR34216">
    <property type="match status" value="1"/>
</dbReference>
<protein>
    <submittedName>
        <fullName evidence="4">Polysaccharide deacetylase</fullName>
    </submittedName>
</protein>
<name>A0A1H7SCW7_9GAMM</name>
<dbReference type="InterPro" id="IPR011330">
    <property type="entry name" value="Glyco_hydro/deAcase_b/a-brl"/>
</dbReference>
<evidence type="ECO:0000259" key="3">
    <source>
        <dbReference type="PROSITE" id="PS51677"/>
    </source>
</evidence>
<dbReference type="InterPro" id="IPR051398">
    <property type="entry name" value="Polysacch_Deacetylase"/>
</dbReference>
<reference evidence="5" key="1">
    <citation type="submission" date="2016-10" db="EMBL/GenBank/DDBJ databases">
        <authorList>
            <person name="Varghese N."/>
            <person name="Submissions S."/>
        </authorList>
    </citation>
    <scope>NUCLEOTIDE SEQUENCE [LARGE SCALE GENOMIC DNA]</scope>
    <source>
        <strain evidence="5">CGMCC 1.9127</strain>
    </source>
</reference>
<comment type="subcellular location">
    <subcellularLocation>
        <location evidence="1">Secreted</location>
    </subcellularLocation>
</comment>
<dbReference type="InterPro" id="IPR002509">
    <property type="entry name" value="NODB_dom"/>
</dbReference>
<keyword evidence="2" id="KW-0732">Signal</keyword>
<evidence type="ECO:0000313" key="4">
    <source>
        <dbReference type="EMBL" id="SEL70460.1"/>
    </source>
</evidence>
<keyword evidence="5" id="KW-1185">Reference proteome</keyword>
<evidence type="ECO:0000313" key="5">
    <source>
        <dbReference type="Proteomes" id="UP000199297"/>
    </source>
</evidence>
<dbReference type="OrthoDB" id="9814639at2"/>
<proteinExistence type="predicted"/>
<dbReference type="Proteomes" id="UP000199297">
    <property type="component" value="Unassembled WGS sequence"/>
</dbReference>
<dbReference type="RefSeq" id="WP_085283982.1">
    <property type="nucleotide sequence ID" value="NZ_FOBI01000018.1"/>
</dbReference>
<dbReference type="Gene3D" id="3.20.20.370">
    <property type="entry name" value="Glycoside hydrolase/deacetylase"/>
    <property type="match status" value="1"/>
</dbReference>
<dbReference type="Pfam" id="PF01522">
    <property type="entry name" value="Polysacc_deac_1"/>
    <property type="match status" value="1"/>
</dbReference>
<dbReference type="SUPFAM" id="SSF88713">
    <property type="entry name" value="Glycoside hydrolase/deacetylase"/>
    <property type="match status" value="1"/>
</dbReference>
<dbReference type="GO" id="GO:0005975">
    <property type="term" value="P:carbohydrate metabolic process"/>
    <property type="evidence" value="ECO:0007669"/>
    <property type="project" value="InterPro"/>
</dbReference>
<feature type="domain" description="NodB homology" evidence="3">
    <location>
        <begin position="88"/>
        <end position="328"/>
    </location>
</feature>
<dbReference type="EMBL" id="FOBI01000018">
    <property type="protein sequence ID" value="SEL70460.1"/>
    <property type="molecule type" value="Genomic_DNA"/>
</dbReference>
<dbReference type="AlphaFoldDB" id="A0A1H7SCW7"/>
<sequence length="328" mass="38096">MLVNKIKTRIMRHLGMTTTLWNHRQNGVYCFNFHRIGDATQCKYDPHVFSCTADDFKKHLAFIQNNFEIIDQTRFIELIVSNRVVDKKLAYITFDDGYLDNYELAFPILTARNIPATFFVATALIESQVIPWWDEIAWHIKHCDLAELQLSFWSEPINLSKATSNRNIQQVLSKIKAEPAHIDAQLKELRQLTGLELNDYRSEFMTWSQLREMESAGMTIGAHSHSHRIFSSLNAEDLSHELSHAKQLLEAQLSQKVQSISYPVGNASTYNKDMFDEIARQGYQLAFTFRYFINQELNTNKFQLGRFSISEPFEPVRFMELCLNAPTL</sequence>
<organism evidence="4 5">
    <name type="scientific">Colwellia chukchiensis</name>
    <dbReference type="NCBI Taxonomy" id="641665"/>
    <lineage>
        <taxon>Bacteria</taxon>
        <taxon>Pseudomonadati</taxon>
        <taxon>Pseudomonadota</taxon>
        <taxon>Gammaproteobacteria</taxon>
        <taxon>Alteromonadales</taxon>
        <taxon>Colwelliaceae</taxon>
        <taxon>Colwellia</taxon>
    </lineage>
</organism>
<dbReference type="PANTHER" id="PTHR34216:SF3">
    <property type="entry name" value="POLY-BETA-1,6-N-ACETYL-D-GLUCOSAMINE N-DEACETYLASE"/>
    <property type="match status" value="1"/>
</dbReference>
<evidence type="ECO:0000256" key="2">
    <source>
        <dbReference type="ARBA" id="ARBA00022729"/>
    </source>
</evidence>
<accession>A0A1H7SCW7</accession>
<gene>
    <name evidence="4" type="ORF">SAMN05216262_11844</name>
</gene>
<evidence type="ECO:0000256" key="1">
    <source>
        <dbReference type="ARBA" id="ARBA00004613"/>
    </source>
</evidence>
<dbReference type="GO" id="GO:0016810">
    <property type="term" value="F:hydrolase activity, acting on carbon-nitrogen (but not peptide) bonds"/>
    <property type="evidence" value="ECO:0007669"/>
    <property type="project" value="InterPro"/>
</dbReference>
<dbReference type="PROSITE" id="PS51677">
    <property type="entry name" value="NODB"/>
    <property type="match status" value="1"/>
</dbReference>
<dbReference type="CDD" id="cd10918">
    <property type="entry name" value="CE4_NodB_like_5s_6s"/>
    <property type="match status" value="1"/>
</dbReference>